<feature type="region of interest" description="Disordered" evidence="1">
    <location>
        <begin position="1"/>
        <end position="41"/>
    </location>
</feature>
<proteinExistence type="predicted"/>
<organism evidence="2 3">
    <name type="scientific">Olpidium bornovanus</name>
    <dbReference type="NCBI Taxonomy" id="278681"/>
    <lineage>
        <taxon>Eukaryota</taxon>
        <taxon>Fungi</taxon>
        <taxon>Fungi incertae sedis</taxon>
        <taxon>Olpidiomycota</taxon>
        <taxon>Olpidiomycotina</taxon>
        <taxon>Olpidiomycetes</taxon>
        <taxon>Olpidiales</taxon>
        <taxon>Olpidiaceae</taxon>
        <taxon>Olpidium</taxon>
    </lineage>
</organism>
<protein>
    <submittedName>
        <fullName evidence="2">Uncharacterized protein</fullName>
    </submittedName>
</protein>
<dbReference type="AlphaFoldDB" id="A0A8H8DKZ9"/>
<accession>A0A8H8DKZ9</accession>
<comment type="caution">
    <text evidence="2">The sequence shown here is derived from an EMBL/GenBank/DDBJ whole genome shotgun (WGS) entry which is preliminary data.</text>
</comment>
<evidence type="ECO:0000256" key="1">
    <source>
        <dbReference type="SAM" id="MobiDB-lite"/>
    </source>
</evidence>
<sequence length="41" mass="4176">SGERAGKGAAGEGPGGGREEAEERRGTAVGRALHPLVQKFE</sequence>
<reference evidence="2 3" key="1">
    <citation type="journal article" name="Sci. Rep.">
        <title>Genome-scale phylogenetic analyses confirm Olpidium as the closest living zoosporic fungus to the non-flagellated, terrestrial fungi.</title>
        <authorList>
            <person name="Chang Y."/>
            <person name="Rochon D."/>
            <person name="Sekimoto S."/>
            <person name="Wang Y."/>
            <person name="Chovatia M."/>
            <person name="Sandor L."/>
            <person name="Salamov A."/>
            <person name="Grigoriev I.V."/>
            <person name="Stajich J.E."/>
            <person name="Spatafora J.W."/>
        </authorList>
    </citation>
    <scope>NUCLEOTIDE SEQUENCE [LARGE SCALE GENOMIC DNA]</scope>
    <source>
        <strain evidence="2">S191</strain>
    </source>
</reference>
<dbReference type="EMBL" id="JAEFCI010003270">
    <property type="protein sequence ID" value="KAG5461692.1"/>
    <property type="molecule type" value="Genomic_DNA"/>
</dbReference>
<dbReference type="Proteomes" id="UP000673691">
    <property type="component" value="Unassembled WGS sequence"/>
</dbReference>
<evidence type="ECO:0000313" key="3">
    <source>
        <dbReference type="Proteomes" id="UP000673691"/>
    </source>
</evidence>
<evidence type="ECO:0000313" key="2">
    <source>
        <dbReference type="EMBL" id="KAG5461692.1"/>
    </source>
</evidence>
<gene>
    <name evidence="2" type="ORF">BJ554DRAFT_6070</name>
</gene>
<keyword evidence="3" id="KW-1185">Reference proteome</keyword>
<feature type="compositionally biased region" description="Basic and acidic residues" evidence="1">
    <location>
        <begin position="17"/>
        <end position="26"/>
    </location>
</feature>
<name>A0A8H8DKZ9_9FUNG</name>
<feature type="non-terminal residue" evidence="2">
    <location>
        <position position="1"/>
    </location>
</feature>